<protein>
    <submittedName>
        <fullName evidence="2">Uncharacterized protein</fullName>
    </submittedName>
</protein>
<evidence type="ECO:0000256" key="1">
    <source>
        <dbReference type="SAM" id="Coils"/>
    </source>
</evidence>
<accession>A0A7R8UE16</accession>
<proteinExistence type="predicted"/>
<dbReference type="Proteomes" id="UP000594454">
    <property type="component" value="Chromosome 1"/>
</dbReference>
<sequence length="243" mass="28477">MTERPLVIYLPENSKIGKHTLNFDKYLLYLNYRINSNGITLEISPPQKKKMIDYNKLISPYEAETKCKVGSCPTQKKKTNLKAKLLSKEKPNQNTKIRDALKNLTIQEVYNFSETPLTVFEKVEKKPVFQLFPKNMQNQSMPKENLYKFMNLDNICRGDSLEDTRVFSFNVEKLVKERATEEKHLMKKCKSHIISNTQNCPRNAKNLRISKSSAVVLQIQNKIEKLRKENISLRRKLQLIRKI</sequence>
<evidence type="ECO:0000313" key="2">
    <source>
        <dbReference type="EMBL" id="CAD7079082.1"/>
    </source>
</evidence>
<keyword evidence="3" id="KW-1185">Reference proteome</keyword>
<reference evidence="2 3" key="1">
    <citation type="submission" date="2020-11" db="EMBL/GenBank/DDBJ databases">
        <authorList>
            <person name="Wallbank WR R."/>
            <person name="Pardo Diaz C."/>
            <person name="Kozak K."/>
            <person name="Martin S."/>
            <person name="Jiggins C."/>
            <person name="Moest M."/>
            <person name="Warren A I."/>
            <person name="Generalovic N T."/>
            <person name="Byers J.R.P. K."/>
            <person name="Montejo-Kovacevich G."/>
            <person name="Yen C E."/>
        </authorList>
    </citation>
    <scope>NUCLEOTIDE SEQUENCE [LARGE SCALE GENOMIC DNA]</scope>
</reference>
<dbReference type="AlphaFoldDB" id="A0A7R8UE16"/>
<feature type="coiled-coil region" evidence="1">
    <location>
        <begin position="209"/>
        <end position="243"/>
    </location>
</feature>
<dbReference type="InParanoid" id="A0A7R8UE16"/>
<gene>
    <name evidence="2" type="ORF">HERILL_LOCUS2316</name>
</gene>
<name>A0A7R8UE16_HERIL</name>
<organism evidence="2 3">
    <name type="scientific">Hermetia illucens</name>
    <name type="common">Black soldier fly</name>
    <dbReference type="NCBI Taxonomy" id="343691"/>
    <lineage>
        <taxon>Eukaryota</taxon>
        <taxon>Metazoa</taxon>
        <taxon>Ecdysozoa</taxon>
        <taxon>Arthropoda</taxon>
        <taxon>Hexapoda</taxon>
        <taxon>Insecta</taxon>
        <taxon>Pterygota</taxon>
        <taxon>Neoptera</taxon>
        <taxon>Endopterygota</taxon>
        <taxon>Diptera</taxon>
        <taxon>Brachycera</taxon>
        <taxon>Stratiomyomorpha</taxon>
        <taxon>Stratiomyidae</taxon>
        <taxon>Hermetiinae</taxon>
        <taxon>Hermetia</taxon>
    </lineage>
</organism>
<dbReference type="EMBL" id="LR899009">
    <property type="protein sequence ID" value="CAD7079082.1"/>
    <property type="molecule type" value="Genomic_DNA"/>
</dbReference>
<evidence type="ECO:0000313" key="3">
    <source>
        <dbReference type="Proteomes" id="UP000594454"/>
    </source>
</evidence>
<keyword evidence="1" id="KW-0175">Coiled coil</keyword>